<feature type="domain" description="HPr kinase/phosphorylase C-terminal" evidence="1">
    <location>
        <begin position="6"/>
        <end position="79"/>
    </location>
</feature>
<gene>
    <name evidence="2" type="ORF">Bealeia1_01259</name>
</gene>
<dbReference type="InterPro" id="IPR027417">
    <property type="entry name" value="P-loop_NTPase"/>
</dbReference>
<dbReference type="RefSeq" id="WP_331255860.1">
    <property type="nucleotide sequence ID" value="NZ_CP133270.1"/>
</dbReference>
<name>A0ABZ2C3N4_9PROT</name>
<protein>
    <submittedName>
        <fullName evidence="2">HPr kinase/phosphatase C-terminal domain-containing protein</fullName>
    </submittedName>
</protein>
<accession>A0ABZ2C3N4</accession>
<dbReference type="Gene3D" id="3.40.50.300">
    <property type="entry name" value="P-loop containing nucleotide triphosphate hydrolases"/>
    <property type="match status" value="1"/>
</dbReference>
<evidence type="ECO:0000313" key="2">
    <source>
        <dbReference type="EMBL" id="WVX67062.1"/>
    </source>
</evidence>
<dbReference type="PANTHER" id="PTHR30305:SF1">
    <property type="entry name" value="HPR KINASE_PHOSPHORYLASE"/>
    <property type="match status" value="1"/>
</dbReference>
<dbReference type="GO" id="GO:0016301">
    <property type="term" value="F:kinase activity"/>
    <property type="evidence" value="ECO:0007669"/>
    <property type="project" value="UniProtKB-KW"/>
</dbReference>
<dbReference type="Proteomes" id="UP001330434">
    <property type="component" value="Chromosome"/>
</dbReference>
<keyword evidence="2" id="KW-0418">Kinase</keyword>
<dbReference type="SUPFAM" id="SSF53795">
    <property type="entry name" value="PEP carboxykinase-like"/>
    <property type="match status" value="1"/>
</dbReference>
<organism evidence="2 3">
    <name type="scientific">Candidatus Bealeia paramacronuclearis</name>
    <dbReference type="NCBI Taxonomy" id="1921001"/>
    <lineage>
        <taxon>Bacteria</taxon>
        <taxon>Pseudomonadati</taxon>
        <taxon>Pseudomonadota</taxon>
        <taxon>Alphaproteobacteria</taxon>
        <taxon>Holosporales</taxon>
        <taxon>Holosporaceae</taxon>
        <taxon>Candidatus Bealeia</taxon>
    </lineage>
</organism>
<dbReference type="CDD" id="cd01918">
    <property type="entry name" value="HprK_C"/>
    <property type="match status" value="1"/>
</dbReference>
<evidence type="ECO:0000259" key="1">
    <source>
        <dbReference type="Pfam" id="PF07475"/>
    </source>
</evidence>
<keyword evidence="2" id="KW-0808">Transferase</keyword>
<dbReference type="InterPro" id="IPR011104">
    <property type="entry name" value="Hpr_kin/Pase_C"/>
</dbReference>
<dbReference type="PANTHER" id="PTHR30305">
    <property type="entry name" value="PROTEIN YJDM-RELATED"/>
    <property type="match status" value="1"/>
</dbReference>
<proteinExistence type="predicted"/>
<sequence length="146" mass="15967">MENNLQNIHGTTVQIEDYGVLLLGVAGAGKSDLALRLIDHGAQLVADDQTILTLHKGLLWASSPEKLQGLLEIRHVGIHQLPFVETSPLALAINLCQDPAERLPEDQTISYLSIDLPLYHLNPFEASTPAKIRILVEHISRAKNAA</sequence>
<dbReference type="EMBL" id="CP133270">
    <property type="protein sequence ID" value="WVX67062.1"/>
    <property type="molecule type" value="Genomic_DNA"/>
</dbReference>
<evidence type="ECO:0000313" key="3">
    <source>
        <dbReference type="Proteomes" id="UP001330434"/>
    </source>
</evidence>
<reference evidence="2 3" key="1">
    <citation type="journal article" date="2024" name="Environ. Microbiol.">
        <title>Novel evolutionary insights on the interactions of the Holosporales (Alphaproteobacteria) with eukaryotic hosts from comparative genomics.</title>
        <authorList>
            <person name="Giovannini M."/>
            <person name="Petroni G."/>
            <person name="Castelli M."/>
        </authorList>
    </citation>
    <scope>NUCLEOTIDE SEQUENCE [LARGE SCALE GENOMIC DNA]</scope>
    <source>
        <strain evidence="2 3">US_Bl 15I1</strain>
    </source>
</reference>
<keyword evidence="3" id="KW-1185">Reference proteome</keyword>
<dbReference type="Pfam" id="PF07475">
    <property type="entry name" value="Hpr_kinase_C"/>
    <property type="match status" value="1"/>
</dbReference>